<dbReference type="EMBL" id="JAKKPZ010000059">
    <property type="protein sequence ID" value="KAI1705168.1"/>
    <property type="molecule type" value="Genomic_DNA"/>
</dbReference>
<evidence type="ECO:0000256" key="1">
    <source>
        <dbReference type="ARBA" id="ARBA00022603"/>
    </source>
</evidence>
<dbReference type="Gene3D" id="3.40.50.150">
    <property type="entry name" value="Vaccinia Virus protein VP39"/>
    <property type="match status" value="1"/>
</dbReference>
<protein>
    <submittedName>
        <fullName evidence="4">Methyltransferase domain-containing protein</fullName>
    </submittedName>
</protein>
<dbReference type="PANTHER" id="PTHR43861">
    <property type="entry name" value="TRANS-ACONITATE 2-METHYLTRANSFERASE-RELATED"/>
    <property type="match status" value="1"/>
</dbReference>
<evidence type="ECO:0000259" key="3">
    <source>
        <dbReference type="Pfam" id="PF13649"/>
    </source>
</evidence>
<sequence length="256" mass="28969">MTEEFPAEKYLEATERDPCQLYVVNPTIEATVGREVKGKRVLDVGCGNGEITRKLVDEWGAKEAVGVDSSEERVNTARSRKTNVDNTPISFVHKSALDLEFSHEFDVATAFFVLDLNSNLEQLSRAIRNIARALKPGGIFFAYVMNGIQDLNPRAEKPIECGARLILNPGPRYDGERIKIQFYTAGRPAADTTLTFFFRETYEKCLRETGFAQIQWINPIVSDEGIAKLGKDYFESFLDLPDDVMFRAVLEKKKNW</sequence>
<keyword evidence="2" id="KW-0808">Transferase</keyword>
<evidence type="ECO:0000313" key="4">
    <source>
        <dbReference type="EMBL" id="KAI1705168.1"/>
    </source>
</evidence>
<organism evidence="4 5">
    <name type="scientific">Ditylenchus destructor</name>
    <dbReference type="NCBI Taxonomy" id="166010"/>
    <lineage>
        <taxon>Eukaryota</taxon>
        <taxon>Metazoa</taxon>
        <taxon>Ecdysozoa</taxon>
        <taxon>Nematoda</taxon>
        <taxon>Chromadorea</taxon>
        <taxon>Rhabditida</taxon>
        <taxon>Tylenchina</taxon>
        <taxon>Tylenchomorpha</taxon>
        <taxon>Sphaerularioidea</taxon>
        <taxon>Anguinidae</taxon>
        <taxon>Anguininae</taxon>
        <taxon>Ditylenchus</taxon>
    </lineage>
</organism>
<keyword evidence="5" id="KW-1185">Reference proteome</keyword>
<dbReference type="CDD" id="cd02440">
    <property type="entry name" value="AdoMet_MTases"/>
    <property type="match status" value="1"/>
</dbReference>
<dbReference type="GO" id="GO:0032259">
    <property type="term" value="P:methylation"/>
    <property type="evidence" value="ECO:0007669"/>
    <property type="project" value="UniProtKB-KW"/>
</dbReference>
<dbReference type="InterPro" id="IPR029063">
    <property type="entry name" value="SAM-dependent_MTases_sf"/>
</dbReference>
<keyword evidence="1 4" id="KW-0489">Methyltransferase</keyword>
<dbReference type="AlphaFoldDB" id="A0AAD4MTB7"/>
<reference evidence="4" key="1">
    <citation type="submission" date="2022-01" db="EMBL/GenBank/DDBJ databases">
        <title>Genome Sequence Resource for Two Populations of Ditylenchus destructor, the Migratory Endoparasitic Phytonematode.</title>
        <authorList>
            <person name="Zhang H."/>
            <person name="Lin R."/>
            <person name="Xie B."/>
        </authorList>
    </citation>
    <scope>NUCLEOTIDE SEQUENCE</scope>
    <source>
        <strain evidence="4">BazhouSP</strain>
    </source>
</reference>
<dbReference type="InterPro" id="IPR041698">
    <property type="entry name" value="Methyltransf_25"/>
</dbReference>
<evidence type="ECO:0000313" key="5">
    <source>
        <dbReference type="Proteomes" id="UP001201812"/>
    </source>
</evidence>
<comment type="caution">
    <text evidence="4">The sequence shown here is derived from an EMBL/GenBank/DDBJ whole genome shotgun (WGS) entry which is preliminary data.</text>
</comment>
<feature type="domain" description="Methyltransferase" evidence="3">
    <location>
        <begin position="41"/>
        <end position="138"/>
    </location>
</feature>
<proteinExistence type="predicted"/>
<name>A0AAD4MTB7_9BILA</name>
<dbReference type="SUPFAM" id="SSF53335">
    <property type="entry name" value="S-adenosyl-L-methionine-dependent methyltransferases"/>
    <property type="match status" value="1"/>
</dbReference>
<dbReference type="Proteomes" id="UP001201812">
    <property type="component" value="Unassembled WGS sequence"/>
</dbReference>
<dbReference type="Pfam" id="PF13649">
    <property type="entry name" value="Methyltransf_25"/>
    <property type="match status" value="1"/>
</dbReference>
<gene>
    <name evidence="4" type="ORF">DdX_13773</name>
</gene>
<dbReference type="GO" id="GO:0008168">
    <property type="term" value="F:methyltransferase activity"/>
    <property type="evidence" value="ECO:0007669"/>
    <property type="project" value="UniProtKB-KW"/>
</dbReference>
<accession>A0AAD4MTB7</accession>
<evidence type="ECO:0000256" key="2">
    <source>
        <dbReference type="ARBA" id="ARBA00022679"/>
    </source>
</evidence>
<dbReference type="PANTHER" id="PTHR43861:SF1">
    <property type="entry name" value="TRANS-ACONITATE 2-METHYLTRANSFERASE"/>
    <property type="match status" value="1"/>
</dbReference>